<feature type="signal peptide" evidence="2">
    <location>
        <begin position="1"/>
        <end position="15"/>
    </location>
</feature>
<evidence type="ECO:0000256" key="1">
    <source>
        <dbReference type="PROSITE-ProRule" id="PRU01005"/>
    </source>
</evidence>
<dbReference type="InterPro" id="IPR003582">
    <property type="entry name" value="ShKT_dom"/>
</dbReference>
<dbReference type="EMBL" id="BTSY01000114">
    <property type="protein sequence ID" value="GMT37359.1"/>
    <property type="molecule type" value="Genomic_DNA"/>
</dbReference>
<evidence type="ECO:0000313" key="5">
    <source>
        <dbReference type="EMBL" id="GMT37359.1"/>
    </source>
</evidence>
<sequence>IVVSVLAVVVLYAVAGEIVETPSSPGPLPASSAASKKKSRWPCNSGCGLGYYGLSGSGLGGYSPYLGGGLGSVFSRNFCSMTPALGGIGGGCMDLSPQCATYAATGQCATNPFLIRRLCPLSCGTGCTGFGTGLGTGVGGIGGLGGLGTYGGYNPVLTGGVLPGAYGTGLYGNALGGYGTGLGGYGAGLYGNGLYGNAMGGAGLGRSIYETGIYRKPNESPVTSIKAISDAVKANTPVASLPALPKRFQ</sequence>
<dbReference type="EMBL" id="BTSY01000004">
    <property type="protein sequence ID" value="GMT22357.1"/>
    <property type="molecule type" value="Genomic_DNA"/>
</dbReference>
<dbReference type="Pfam" id="PF01549">
    <property type="entry name" value="ShK"/>
    <property type="match status" value="1"/>
</dbReference>
<dbReference type="SMART" id="SM00254">
    <property type="entry name" value="ShKT"/>
    <property type="match status" value="1"/>
</dbReference>
<feature type="domain" description="ShKT" evidence="3">
    <location>
        <begin position="92"/>
        <end position="127"/>
    </location>
</feature>
<reference evidence="5" key="1">
    <citation type="submission" date="2023-10" db="EMBL/GenBank/DDBJ databases">
        <title>Genome assembly of Pristionchus species.</title>
        <authorList>
            <person name="Yoshida K."/>
            <person name="Sommer R.J."/>
        </authorList>
    </citation>
    <scope>NUCLEOTIDE SEQUENCE</scope>
    <source>
        <strain evidence="5">RS5133</strain>
    </source>
</reference>
<dbReference type="AlphaFoldDB" id="A0AAV5X4U4"/>
<evidence type="ECO:0000313" key="6">
    <source>
        <dbReference type="Proteomes" id="UP001432322"/>
    </source>
</evidence>
<name>A0AAV5X4U4_9BILA</name>
<dbReference type="PROSITE" id="PS51670">
    <property type="entry name" value="SHKT"/>
    <property type="match status" value="1"/>
</dbReference>
<gene>
    <name evidence="4" type="ORF">PFISCL1PPCAC_13654</name>
    <name evidence="5" type="ORF">PFISCL1PPCAC_28656</name>
</gene>
<feature type="non-terminal residue" evidence="5">
    <location>
        <position position="1"/>
    </location>
</feature>
<keyword evidence="2" id="KW-0732">Signal</keyword>
<evidence type="ECO:0000256" key="2">
    <source>
        <dbReference type="SAM" id="SignalP"/>
    </source>
</evidence>
<feature type="chain" id="PRO_5044714790" description="ShKT domain-containing protein" evidence="2">
    <location>
        <begin position="16"/>
        <end position="249"/>
    </location>
</feature>
<keyword evidence="6" id="KW-1185">Reference proteome</keyword>
<comment type="caution">
    <text evidence="1">Lacks conserved residue(s) required for the propagation of feature annotation.</text>
</comment>
<proteinExistence type="predicted"/>
<evidence type="ECO:0000259" key="3">
    <source>
        <dbReference type="PROSITE" id="PS51670"/>
    </source>
</evidence>
<accession>A0AAV5X4U4</accession>
<organism evidence="5 6">
    <name type="scientific">Pristionchus fissidentatus</name>
    <dbReference type="NCBI Taxonomy" id="1538716"/>
    <lineage>
        <taxon>Eukaryota</taxon>
        <taxon>Metazoa</taxon>
        <taxon>Ecdysozoa</taxon>
        <taxon>Nematoda</taxon>
        <taxon>Chromadorea</taxon>
        <taxon>Rhabditida</taxon>
        <taxon>Rhabditina</taxon>
        <taxon>Diplogasteromorpha</taxon>
        <taxon>Diplogasteroidea</taxon>
        <taxon>Neodiplogasteridae</taxon>
        <taxon>Pristionchus</taxon>
    </lineage>
</organism>
<dbReference type="Proteomes" id="UP001432322">
    <property type="component" value="Unassembled WGS sequence"/>
</dbReference>
<protein>
    <recommendedName>
        <fullName evidence="3">ShKT domain-containing protein</fullName>
    </recommendedName>
</protein>
<comment type="caution">
    <text evidence="5">The sequence shown here is derived from an EMBL/GenBank/DDBJ whole genome shotgun (WGS) entry which is preliminary data.</text>
</comment>
<evidence type="ECO:0000313" key="4">
    <source>
        <dbReference type="EMBL" id="GMT22357.1"/>
    </source>
</evidence>